<name>A0A1X2GD11_9FUNG</name>
<keyword evidence="2" id="KW-0472">Membrane</keyword>
<gene>
    <name evidence="3" type="ORF">DM01DRAFT_1408946</name>
</gene>
<dbReference type="AlphaFoldDB" id="A0A1X2GD11"/>
<organism evidence="3 4">
    <name type="scientific">Hesseltinella vesiculosa</name>
    <dbReference type="NCBI Taxonomy" id="101127"/>
    <lineage>
        <taxon>Eukaryota</taxon>
        <taxon>Fungi</taxon>
        <taxon>Fungi incertae sedis</taxon>
        <taxon>Mucoromycota</taxon>
        <taxon>Mucoromycotina</taxon>
        <taxon>Mucoromycetes</taxon>
        <taxon>Mucorales</taxon>
        <taxon>Cunninghamellaceae</taxon>
        <taxon>Hesseltinella</taxon>
    </lineage>
</organism>
<keyword evidence="4" id="KW-1185">Reference proteome</keyword>
<feature type="region of interest" description="Disordered" evidence="1">
    <location>
        <begin position="128"/>
        <end position="152"/>
    </location>
</feature>
<accession>A0A1X2GD11</accession>
<evidence type="ECO:0000256" key="2">
    <source>
        <dbReference type="SAM" id="Phobius"/>
    </source>
</evidence>
<proteinExistence type="predicted"/>
<keyword evidence="2" id="KW-1133">Transmembrane helix</keyword>
<feature type="transmembrane region" description="Helical" evidence="2">
    <location>
        <begin position="40"/>
        <end position="62"/>
    </location>
</feature>
<sequence>MLIRSVAMANDLLETRIHQAILPTFSNAGHNSTSFTTVHIIAATIGIVGALALISWCAVSYVRRRQRQNELQQQTLSSACTCQATIDATLSSSSTNTQSTLPAIHTKTSAAPPPYSFAVDFCSGFHPPSPHHSDAPPSSYPQPPLPCYQYEK</sequence>
<dbReference type="Proteomes" id="UP000242146">
    <property type="component" value="Unassembled WGS sequence"/>
</dbReference>
<evidence type="ECO:0000256" key="1">
    <source>
        <dbReference type="SAM" id="MobiDB-lite"/>
    </source>
</evidence>
<evidence type="ECO:0000313" key="4">
    <source>
        <dbReference type="Proteomes" id="UP000242146"/>
    </source>
</evidence>
<evidence type="ECO:0000313" key="3">
    <source>
        <dbReference type="EMBL" id="ORX50965.1"/>
    </source>
</evidence>
<protein>
    <submittedName>
        <fullName evidence="3">Uncharacterized protein</fullName>
    </submittedName>
</protein>
<comment type="caution">
    <text evidence="3">The sequence shown here is derived from an EMBL/GenBank/DDBJ whole genome shotgun (WGS) entry which is preliminary data.</text>
</comment>
<reference evidence="3 4" key="1">
    <citation type="submission" date="2016-07" db="EMBL/GenBank/DDBJ databases">
        <title>Pervasive Adenine N6-methylation of Active Genes in Fungi.</title>
        <authorList>
            <consortium name="DOE Joint Genome Institute"/>
            <person name="Mondo S.J."/>
            <person name="Dannebaum R.O."/>
            <person name="Kuo R.C."/>
            <person name="Labutti K."/>
            <person name="Haridas S."/>
            <person name="Kuo A."/>
            <person name="Salamov A."/>
            <person name="Ahrendt S.R."/>
            <person name="Lipzen A."/>
            <person name="Sullivan W."/>
            <person name="Andreopoulos W.B."/>
            <person name="Clum A."/>
            <person name="Lindquist E."/>
            <person name="Daum C."/>
            <person name="Ramamoorthy G.K."/>
            <person name="Gryganskyi A."/>
            <person name="Culley D."/>
            <person name="Magnuson J.K."/>
            <person name="James T.Y."/>
            <person name="O'Malley M.A."/>
            <person name="Stajich J.E."/>
            <person name="Spatafora J.W."/>
            <person name="Visel A."/>
            <person name="Grigoriev I.V."/>
        </authorList>
    </citation>
    <scope>NUCLEOTIDE SEQUENCE [LARGE SCALE GENOMIC DNA]</scope>
    <source>
        <strain evidence="3 4">NRRL 3301</strain>
    </source>
</reference>
<keyword evidence="2" id="KW-0812">Transmembrane</keyword>
<dbReference type="EMBL" id="MCGT01000022">
    <property type="protein sequence ID" value="ORX50965.1"/>
    <property type="molecule type" value="Genomic_DNA"/>
</dbReference>